<keyword evidence="6" id="KW-0732">Signal</keyword>
<comment type="cofactor">
    <cofactor evidence="1">
        <name>FAD</name>
        <dbReference type="ChEBI" id="CHEBI:57692"/>
    </cofactor>
</comment>
<dbReference type="InterPro" id="IPR036318">
    <property type="entry name" value="FAD-bd_PCMH-like_sf"/>
</dbReference>
<dbReference type="AlphaFoldDB" id="A0A8H4A072"/>
<dbReference type="PROSITE" id="PS51387">
    <property type="entry name" value="FAD_PCMH"/>
    <property type="match status" value="1"/>
</dbReference>
<dbReference type="GO" id="GO:0071949">
    <property type="term" value="F:FAD binding"/>
    <property type="evidence" value="ECO:0007669"/>
    <property type="project" value="InterPro"/>
</dbReference>
<dbReference type="InterPro" id="IPR016169">
    <property type="entry name" value="FAD-bd_PCMH_sub2"/>
</dbReference>
<evidence type="ECO:0000256" key="2">
    <source>
        <dbReference type="ARBA" id="ARBA00005466"/>
    </source>
</evidence>
<keyword evidence="5" id="KW-0560">Oxidoreductase</keyword>
<dbReference type="Gene3D" id="3.30.465.10">
    <property type="match status" value="1"/>
</dbReference>
<dbReference type="PANTHER" id="PTHR42973:SF39">
    <property type="entry name" value="FAD-BINDING PCMH-TYPE DOMAIN-CONTAINING PROTEIN"/>
    <property type="match status" value="1"/>
</dbReference>
<dbReference type="Pfam" id="PF01565">
    <property type="entry name" value="FAD_binding_4"/>
    <property type="match status" value="1"/>
</dbReference>
<dbReference type="EMBL" id="WTPW01003259">
    <property type="protein sequence ID" value="KAF0348905.1"/>
    <property type="molecule type" value="Genomic_DNA"/>
</dbReference>
<dbReference type="PROSITE" id="PS00862">
    <property type="entry name" value="OX2_COVAL_FAD"/>
    <property type="match status" value="1"/>
</dbReference>
<comment type="caution">
    <text evidence="8">The sequence shown here is derived from an EMBL/GenBank/DDBJ whole genome shotgun (WGS) entry which is preliminary data.</text>
</comment>
<accession>A0A8H4A072</accession>
<dbReference type="PANTHER" id="PTHR42973">
    <property type="entry name" value="BINDING OXIDOREDUCTASE, PUTATIVE (AFU_ORTHOLOGUE AFUA_1G17690)-RELATED"/>
    <property type="match status" value="1"/>
</dbReference>
<dbReference type="OrthoDB" id="415825at2759"/>
<keyword evidence="3" id="KW-0285">Flavoprotein</keyword>
<evidence type="ECO:0000256" key="1">
    <source>
        <dbReference type="ARBA" id="ARBA00001974"/>
    </source>
</evidence>
<keyword evidence="4" id="KW-0274">FAD</keyword>
<evidence type="ECO:0000256" key="3">
    <source>
        <dbReference type="ARBA" id="ARBA00022630"/>
    </source>
</evidence>
<feature type="domain" description="FAD-binding PCMH-type" evidence="7">
    <location>
        <begin position="80"/>
        <end position="254"/>
    </location>
</feature>
<evidence type="ECO:0000256" key="5">
    <source>
        <dbReference type="ARBA" id="ARBA00023002"/>
    </source>
</evidence>
<organism evidence="8 9">
    <name type="scientific">Gigaspora margarita</name>
    <dbReference type="NCBI Taxonomy" id="4874"/>
    <lineage>
        <taxon>Eukaryota</taxon>
        <taxon>Fungi</taxon>
        <taxon>Fungi incertae sedis</taxon>
        <taxon>Mucoromycota</taxon>
        <taxon>Glomeromycotina</taxon>
        <taxon>Glomeromycetes</taxon>
        <taxon>Diversisporales</taxon>
        <taxon>Gigasporaceae</taxon>
        <taxon>Gigaspora</taxon>
    </lineage>
</organism>
<evidence type="ECO:0000256" key="6">
    <source>
        <dbReference type="SAM" id="SignalP"/>
    </source>
</evidence>
<reference evidence="8 9" key="1">
    <citation type="journal article" date="2019" name="Environ. Microbiol.">
        <title>At the nexus of three kingdoms: the genome of the mycorrhizal fungus Gigaspora margarita provides insights into plant, endobacterial and fungal interactions.</title>
        <authorList>
            <person name="Venice F."/>
            <person name="Ghignone S."/>
            <person name="Salvioli di Fossalunga A."/>
            <person name="Amselem J."/>
            <person name="Novero M."/>
            <person name="Xianan X."/>
            <person name="Sedzielewska Toro K."/>
            <person name="Morin E."/>
            <person name="Lipzen A."/>
            <person name="Grigoriev I.V."/>
            <person name="Henrissat B."/>
            <person name="Martin F.M."/>
            <person name="Bonfante P."/>
        </authorList>
    </citation>
    <scope>NUCLEOTIDE SEQUENCE [LARGE SCALE GENOMIC DNA]</scope>
    <source>
        <strain evidence="8 9">BEG34</strain>
    </source>
</reference>
<feature type="chain" id="PRO_5034156540" evidence="6">
    <location>
        <begin position="24"/>
        <end position="497"/>
    </location>
</feature>
<dbReference type="Gene3D" id="3.40.462.20">
    <property type="match status" value="1"/>
</dbReference>
<dbReference type="Pfam" id="PF08031">
    <property type="entry name" value="BBE"/>
    <property type="match status" value="1"/>
</dbReference>
<dbReference type="InterPro" id="IPR006094">
    <property type="entry name" value="Oxid_FAD_bind_N"/>
</dbReference>
<evidence type="ECO:0000256" key="4">
    <source>
        <dbReference type="ARBA" id="ARBA00022827"/>
    </source>
</evidence>
<dbReference type="InterPro" id="IPR012951">
    <property type="entry name" value="BBE"/>
</dbReference>
<proteinExistence type="inferred from homology"/>
<name>A0A8H4A072_GIGMA</name>
<gene>
    <name evidence="8" type="ORF">F8M41_015522</name>
</gene>
<dbReference type="SUPFAM" id="SSF56176">
    <property type="entry name" value="FAD-binding/transporter-associated domain-like"/>
    <property type="match status" value="1"/>
</dbReference>
<dbReference type="InterPro" id="IPR016167">
    <property type="entry name" value="FAD-bd_PCMH_sub1"/>
</dbReference>
<dbReference type="GO" id="GO:0016491">
    <property type="term" value="F:oxidoreductase activity"/>
    <property type="evidence" value="ECO:0007669"/>
    <property type="project" value="UniProtKB-KW"/>
</dbReference>
<comment type="similarity">
    <text evidence="2">Belongs to the oxygen-dependent FAD-linked oxidoreductase family.</text>
</comment>
<dbReference type="Proteomes" id="UP000439903">
    <property type="component" value="Unassembled WGS sequence"/>
</dbReference>
<evidence type="ECO:0000313" key="9">
    <source>
        <dbReference type="Proteomes" id="UP000439903"/>
    </source>
</evidence>
<dbReference type="InterPro" id="IPR050416">
    <property type="entry name" value="FAD-linked_Oxidoreductase"/>
</dbReference>
<dbReference type="InterPro" id="IPR006093">
    <property type="entry name" value="Oxy_OxRdtase_FAD_BS"/>
</dbReference>
<evidence type="ECO:0000259" key="7">
    <source>
        <dbReference type="PROSITE" id="PS51387"/>
    </source>
</evidence>
<dbReference type="InterPro" id="IPR016166">
    <property type="entry name" value="FAD-bd_PCMH"/>
</dbReference>
<sequence>MLSPPHKYILFYFLFSLIVKTTPFKIRSFDNKGCEIVHYPPEILAPIPHLKECLSTINGLAVYPGDPDYYDNIKVFNCRNSYFPIVIIYVTKISDIQRSIHCANTLNITVVPRSGGHSFEEYGIGGKNGVMVIDVKEFNQITINVETNTAIIGPGNRLGTIYHELYQAGFLIPAGLFPQVGIGGHATGGGYGAVTRKYGMSCDNIIGIEMVTANGTFISPINSTHHSDLFFVLRGAGNAGYGIVTSLTFRIHPIPPIVTSIRISYTSEQIELGFLTFIQTFKNLNENLTPFITLSPNTLLFIATYLGPEEEARSAVKELIELSNPAYVKFEEMSWWSSVILFPYVPRQNSKSKSYIIPKQGLSLEGFRVLLNFISDIECNFSAIFDVCVGGVLNKISVNSSAFIHRDFFAIMQLGWKWSNNSKKTQAKCLEKQLRFSQEFQAKYTTYFSYQNYIDRDLDDWGTRYYGHHLPRLVETKKKYDPNNLFNWAQSIPTKLP</sequence>
<dbReference type="Gene3D" id="3.30.43.10">
    <property type="entry name" value="Uridine Diphospho-n-acetylenolpyruvylglucosamine Reductase, domain 2"/>
    <property type="match status" value="1"/>
</dbReference>
<evidence type="ECO:0000313" key="8">
    <source>
        <dbReference type="EMBL" id="KAF0348905.1"/>
    </source>
</evidence>
<dbReference type="SUPFAM" id="SSF55103">
    <property type="entry name" value="FAD-linked oxidases, C-terminal domain"/>
    <property type="match status" value="1"/>
</dbReference>
<dbReference type="InterPro" id="IPR016164">
    <property type="entry name" value="FAD-linked_Oxase-like_C"/>
</dbReference>
<keyword evidence="9" id="KW-1185">Reference proteome</keyword>
<protein>
    <submittedName>
        <fullName evidence="8">FAD-binding domain-containing protein</fullName>
    </submittedName>
</protein>
<feature type="signal peptide" evidence="6">
    <location>
        <begin position="1"/>
        <end position="23"/>
    </location>
</feature>